<reference evidence="1 2" key="1">
    <citation type="journal article" date="2008" name="Nature">
        <title>The genome of the choanoflagellate Monosiga brevicollis and the origin of metazoans.</title>
        <authorList>
            <consortium name="JGI Sequencing"/>
            <person name="King N."/>
            <person name="Westbrook M.J."/>
            <person name="Young S.L."/>
            <person name="Kuo A."/>
            <person name="Abedin M."/>
            <person name="Chapman J."/>
            <person name="Fairclough S."/>
            <person name="Hellsten U."/>
            <person name="Isogai Y."/>
            <person name="Letunic I."/>
            <person name="Marr M."/>
            <person name="Pincus D."/>
            <person name="Putnam N."/>
            <person name="Rokas A."/>
            <person name="Wright K.J."/>
            <person name="Zuzow R."/>
            <person name="Dirks W."/>
            <person name="Good M."/>
            <person name="Goodstein D."/>
            <person name="Lemons D."/>
            <person name="Li W."/>
            <person name="Lyons J.B."/>
            <person name="Morris A."/>
            <person name="Nichols S."/>
            <person name="Richter D.J."/>
            <person name="Salamov A."/>
            <person name="Bork P."/>
            <person name="Lim W.A."/>
            <person name="Manning G."/>
            <person name="Miller W.T."/>
            <person name="McGinnis W."/>
            <person name="Shapiro H."/>
            <person name="Tjian R."/>
            <person name="Grigoriev I.V."/>
            <person name="Rokhsar D."/>
        </authorList>
    </citation>
    <scope>NUCLEOTIDE SEQUENCE [LARGE SCALE GENOMIC DNA]</scope>
    <source>
        <strain evidence="2">MX1 / ATCC 50154</strain>
    </source>
</reference>
<organism evidence="1 2">
    <name type="scientific">Monosiga brevicollis</name>
    <name type="common">Choanoflagellate</name>
    <dbReference type="NCBI Taxonomy" id="81824"/>
    <lineage>
        <taxon>Eukaryota</taxon>
        <taxon>Choanoflagellata</taxon>
        <taxon>Craspedida</taxon>
        <taxon>Salpingoecidae</taxon>
        <taxon>Monosiga</taxon>
    </lineage>
</organism>
<dbReference type="GeneID" id="5889919"/>
<dbReference type="InParanoid" id="A9UWB5"/>
<name>A9UWB5_MONBE</name>
<dbReference type="EMBL" id="CH991547">
    <property type="protein sequence ID" value="EDQ90738.1"/>
    <property type="molecule type" value="Genomic_DNA"/>
</dbReference>
<accession>A9UWB5</accession>
<sequence>MGNANVSNSSGNRVSIAEDIDGQVMPVPPHLPFLSGRCVSLPVILSRRPLTPKGFSPAVKIQTAGSFEGAKLKDRDRRISNVQDHGRRKSILKKDRRSFGPKHSTALLDLHEQIDTALSPPERAQALFTRAFELSMQELVEAATEPHGAKRAKNFERHDTKFLEKFNKELAKGDSPFEAMCQPSVKRPSERDARRQKIIVDLQDEVERLKAVCQVLEEQKATLGNVNKRLASAREGNGEELSEQQRETLARLQKQLYGHSQRVVAPQIDLAVVDRLTKMQQHMQEAYAHFVSSAQTTLHARTQAKRSAADAHPAAADMSTLIGELPIEE</sequence>
<dbReference type="KEGG" id="mbr:MONBRDRAFT_24402"/>
<evidence type="ECO:0000313" key="1">
    <source>
        <dbReference type="EMBL" id="EDQ90738.1"/>
    </source>
</evidence>
<protein>
    <submittedName>
        <fullName evidence="1">Uncharacterized protein</fullName>
    </submittedName>
</protein>
<keyword evidence="2" id="KW-1185">Reference proteome</keyword>
<evidence type="ECO:0000313" key="2">
    <source>
        <dbReference type="Proteomes" id="UP000001357"/>
    </source>
</evidence>
<proteinExistence type="predicted"/>
<gene>
    <name evidence="1" type="ORF">MONBRDRAFT_24402</name>
</gene>
<dbReference type="AlphaFoldDB" id="A9UWB5"/>
<dbReference type="Proteomes" id="UP000001357">
    <property type="component" value="Unassembled WGS sequence"/>
</dbReference>
<dbReference type="RefSeq" id="XP_001744789.1">
    <property type="nucleotide sequence ID" value="XM_001744737.1"/>
</dbReference>